<dbReference type="NCBIfam" id="TIGR03025">
    <property type="entry name" value="EPS_sugtrans"/>
    <property type="match status" value="1"/>
</dbReference>
<feature type="transmembrane region" description="Helical" evidence="7">
    <location>
        <begin position="24"/>
        <end position="41"/>
    </location>
</feature>
<feature type="transmembrane region" description="Helical" evidence="7">
    <location>
        <begin position="209"/>
        <end position="233"/>
    </location>
</feature>
<dbReference type="Pfam" id="PF02397">
    <property type="entry name" value="Bac_transf"/>
    <property type="match status" value="1"/>
</dbReference>
<comment type="similarity">
    <text evidence="2">Belongs to the bacterial sugar transferase family.</text>
</comment>
<evidence type="ECO:0000313" key="10">
    <source>
        <dbReference type="Proteomes" id="UP001209916"/>
    </source>
</evidence>
<feature type="transmembrane region" description="Helical" evidence="7">
    <location>
        <begin position="53"/>
        <end position="75"/>
    </location>
</feature>
<dbReference type="EMBL" id="JAPKNA010000002">
    <property type="protein sequence ID" value="MCX5464212.1"/>
    <property type="molecule type" value="Genomic_DNA"/>
</dbReference>
<name>A0ABT3VL18_9BURK</name>
<evidence type="ECO:0000256" key="6">
    <source>
        <dbReference type="ARBA" id="ARBA00023136"/>
    </source>
</evidence>
<accession>A0ABT3VL18</accession>
<gene>
    <name evidence="9" type="ORF">OSH09_08450</name>
</gene>
<dbReference type="RefSeq" id="WP_266120725.1">
    <property type="nucleotide sequence ID" value="NZ_JAPKNA010000002.1"/>
</dbReference>
<protein>
    <submittedName>
        <fullName evidence="9">Exopolysaccharide biosynthesis polyprenyl glycosylphosphotransferase</fullName>
    </submittedName>
</protein>
<dbReference type="PANTHER" id="PTHR30576">
    <property type="entry name" value="COLANIC BIOSYNTHESIS UDP-GLUCOSE LIPID CARRIER TRANSFERASE"/>
    <property type="match status" value="1"/>
</dbReference>
<comment type="subcellular location">
    <subcellularLocation>
        <location evidence="1">Membrane</location>
        <topology evidence="1">Multi-pass membrane protein</topology>
    </subcellularLocation>
</comment>
<proteinExistence type="inferred from homology"/>
<keyword evidence="4 7" id="KW-0812">Transmembrane</keyword>
<dbReference type="PANTHER" id="PTHR30576:SF0">
    <property type="entry name" value="UNDECAPRENYL-PHOSPHATE N-ACETYLGALACTOSAMINYL 1-PHOSPHATE TRANSFERASE-RELATED"/>
    <property type="match status" value="1"/>
</dbReference>
<feature type="domain" description="Bacterial sugar transferase" evidence="8">
    <location>
        <begin position="207"/>
        <end position="389"/>
    </location>
</feature>
<feature type="transmembrane region" description="Helical" evidence="7">
    <location>
        <begin position="81"/>
        <end position="101"/>
    </location>
</feature>
<evidence type="ECO:0000256" key="3">
    <source>
        <dbReference type="ARBA" id="ARBA00022679"/>
    </source>
</evidence>
<keyword evidence="6 7" id="KW-0472">Membrane</keyword>
<keyword evidence="10" id="KW-1185">Reference proteome</keyword>
<evidence type="ECO:0000256" key="1">
    <source>
        <dbReference type="ARBA" id="ARBA00004141"/>
    </source>
</evidence>
<evidence type="ECO:0000256" key="7">
    <source>
        <dbReference type="SAM" id="Phobius"/>
    </source>
</evidence>
<sequence length="395" mass="45056">MVVLVPVLLLWGWGRLWNLDNGQRTALILVVVAFVACKLLIDKSQQGYPGARSAWLIIPTVGVTYALIYTTSFVFRYDASRALLLSSSFLALGWFLLESLFTNRYRILKLAIVPGGEAETLLDLPGLDGRLLKDYDLAGYRYDGVVADFSCVQPEAERFLTRCALDRVAVYNSRQVFESLTGRVKIDRMSENTIGSLLPSRGYEILKLFFDYAMVILSSVVVLPVCLLAMLAIRLESPGKVIYSQQRIGLGNREFTIYKLRSMRFDQDCVVEQFAGEDDPRITRVGKIIRKLRIDELPQFYNVLRGEMSLIGPRPEQPSFVREFDEKIPFYSYRHVVKPGITGWAQVRQGYVANEDETRVKIEHDFYYIKHCSVMLDIYIVFLTVKTMLTGFGAR</sequence>
<evidence type="ECO:0000313" key="9">
    <source>
        <dbReference type="EMBL" id="MCX5464212.1"/>
    </source>
</evidence>
<comment type="caution">
    <text evidence="9">The sequence shown here is derived from an EMBL/GenBank/DDBJ whole genome shotgun (WGS) entry which is preliminary data.</text>
</comment>
<evidence type="ECO:0000259" key="8">
    <source>
        <dbReference type="Pfam" id="PF02397"/>
    </source>
</evidence>
<evidence type="ECO:0000256" key="5">
    <source>
        <dbReference type="ARBA" id="ARBA00022989"/>
    </source>
</evidence>
<reference evidence="9 10" key="1">
    <citation type="submission" date="2022-11" db="EMBL/GenBank/DDBJ databases">
        <title>Biodiversity and phylogenetic relationships of bacteria.</title>
        <authorList>
            <person name="Machado R.A.R."/>
            <person name="Bhat A."/>
            <person name="Loulou A."/>
            <person name="Kallel S."/>
        </authorList>
    </citation>
    <scope>NUCLEOTIDE SEQUENCE [LARGE SCALE GENOMIC DNA]</scope>
    <source>
        <strain evidence="9 10">DSM 13975</strain>
    </source>
</reference>
<keyword evidence="5 7" id="KW-1133">Transmembrane helix</keyword>
<keyword evidence="3" id="KW-0808">Transferase</keyword>
<evidence type="ECO:0000256" key="4">
    <source>
        <dbReference type="ARBA" id="ARBA00022692"/>
    </source>
</evidence>
<dbReference type="InterPro" id="IPR017475">
    <property type="entry name" value="EPS_sugar_tfrase"/>
</dbReference>
<evidence type="ECO:0000256" key="2">
    <source>
        <dbReference type="ARBA" id="ARBA00006464"/>
    </source>
</evidence>
<dbReference type="InterPro" id="IPR003362">
    <property type="entry name" value="Bact_transf"/>
</dbReference>
<organism evidence="9 10">
    <name type="scientific">Alcaligenes parafaecalis</name>
    <dbReference type="NCBI Taxonomy" id="171260"/>
    <lineage>
        <taxon>Bacteria</taxon>
        <taxon>Pseudomonadati</taxon>
        <taxon>Pseudomonadota</taxon>
        <taxon>Betaproteobacteria</taxon>
        <taxon>Burkholderiales</taxon>
        <taxon>Alcaligenaceae</taxon>
        <taxon>Alcaligenes</taxon>
    </lineage>
</organism>
<dbReference type="Proteomes" id="UP001209916">
    <property type="component" value="Unassembled WGS sequence"/>
</dbReference>